<dbReference type="CDD" id="cd01011">
    <property type="entry name" value="nicotinamidase"/>
    <property type="match status" value="1"/>
</dbReference>
<keyword evidence="10" id="KW-1185">Reference proteome</keyword>
<evidence type="ECO:0000256" key="6">
    <source>
        <dbReference type="ARBA" id="ARBA00039017"/>
    </source>
</evidence>
<dbReference type="RefSeq" id="WP_138950684.1">
    <property type="nucleotide sequence ID" value="NZ_CP040749.1"/>
</dbReference>
<dbReference type="Proteomes" id="UP000306229">
    <property type="component" value="Chromosome"/>
</dbReference>
<keyword evidence="2" id="KW-0662">Pyridine nucleotide biosynthesis</keyword>
<evidence type="ECO:0000256" key="3">
    <source>
        <dbReference type="ARBA" id="ARBA00022723"/>
    </source>
</evidence>
<keyword evidence="4 9" id="KW-0378">Hydrolase</keyword>
<evidence type="ECO:0000256" key="1">
    <source>
        <dbReference type="ARBA" id="ARBA00006336"/>
    </source>
</evidence>
<reference evidence="9 10" key="1">
    <citation type="submission" date="2019-05" db="EMBL/GenBank/DDBJ databases">
        <title>Algicella ahnfeltiae gen. nov., sp. nov., a novel marine bacterium of the family Flavobacteriaceae isolated from a red alga.</title>
        <authorList>
            <person name="Nedashkovskaya O.I."/>
            <person name="Kukhlevskiy A.D."/>
            <person name="Kim S.-G."/>
            <person name="Zhukova N.V."/>
            <person name="Mikhailov V.V."/>
        </authorList>
    </citation>
    <scope>NUCLEOTIDE SEQUENCE [LARGE SCALE GENOMIC DNA]</scope>
    <source>
        <strain evidence="9 10">10Alg115</strain>
    </source>
</reference>
<dbReference type="Pfam" id="PF00857">
    <property type="entry name" value="Isochorismatase"/>
    <property type="match status" value="1"/>
</dbReference>
<dbReference type="GO" id="GO:0019363">
    <property type="term" value="P:pyridine nucleotide biosynthetic process"/>
    <property type="evidence" value="ECO:0007669"/>
    <property type="project" value="UniProtKB-KW"/>
</dbReference>
<proteinExistence type="inferred from homology"/>
<keyword evidence="3" id="KW-0479">Metal-binding</keyword>
<evidence type="ECO:0000259" key="8">
    <source>
        <dbReference type="Pfam" id="PF00857"/>
    </source>
</evidence>
<organism evidence="9 10">
    <name type="scientific">Aureibaculum algae</name>
    <dbReference type="NCBI Taxonomy" id="2584122"/>
    <lineage>
        <taxon>Bacteria</taxon>
        <taxon>Pseudomonadati</taxon>
        <taxon>Bacteroidota</taxon>
        <taxon>Flavobacteriia</taxon>
        <taxon>Flavobacteriales</taxon>
        <taxon>Flavobacteriaceae</taxon>
        <taxon>Aureibaculum</taxon>
    </lineage>
</organism>
<dbReference type="GO" id="GO:0046872">
    <property type="term" value="F:metal ion binding"/>
    <property type="evidence" value="ECO:0007669"/>
    <property type="project" value="UniProtKB-KW"/>
</dbReference>
<comment type="similarity">
    <text evidence="1">Belongs to the isochorismatase family.</text>
</comment>
<dbReference type="OrthoDB" id="9791276at2"/>
<dbReference type="PANTHER" id="PTHR11080:SF2">
    <property type="entry name" value="LD05707P"/>
    <property type="match status" value="1"/>
</dbReference>
<sequence length="204" mass="22719">MQALLLIDVQPDFMPNGNLPVPDGDSILPLINLVQSHFDLVVATQDWHPKNHISFANNHSGKKEFDIITIDGLSQTLWPTHCVQNTPGAALHPKLNDQAIEAIFRKGTSVEIDSYSAFYDNAHLKSTGLTGYLKDKGVREIYFCGLAADICVYFSIIDALNEGFKCIVINEAVQPLDNDVYHQQQIELRKKGVLFIGVKELINT</sequence>
<dbReference type="NCBIfam" id="NF008623">
    <property type="entry name" value="PRK11609.1"/>
    <property type="match status" value="1"/>
</dbReference>
<name>A0A5B7TX51_9FLAO</name>
<evidence type="ECO:0000256" key="7">
    <source>
        <dbReference type="ARBA" id="ARBA00043224"/>
    </source>
</evidence>
<dbReference type="SUPFAM" id="SSF52499">
    <property type="entry name" value="Isochorismatase-like hydrolases"/>
    <property type="match status" value="1"/>
</dbReference>
<dbReference type="InterPro" id="IPR036380">
    <property type="entry name" value="Isochorismatase-like_sf"/>
</dbReference>
<evidence type="ECO:0000256" key="2">
    <source>
        <dbReference type="ARBA" id="ARBA00022642"/>
    </source>
</evidence>
<protein>
    <recommendedName>
        <fullName evidence="6">nicotinamidase</fullName>
        <ecNumber evidence="6">3.5.1.19</ecNumber>
    </recommendedName>
    <alternativeName>
        <fullName evidence="7">Nicotinamide deamidase</fullName>
    </alternativeName>
</protein>
<dbReference type="AlphaFoldDB" id="A0A5B7TX51"/>
<comment type="pathway">
    <text evidence="5">Cofactor biosynthesis; nicotinate biosynthesis; nicotinate from nicotinamide: step 1/1.</text>
</comment>
<evidence type="ECO:0000313" key="10">
    <source>
        <dbReference type="Proteomes" id="UP000306229"/>
    </source>
</evidence>
<evidence type="ECO:0000256" key="4">
    <source>
        <dbReference type="ARBA" id="ARBA00022801"/>
    </source>
</evidence>
<dbReference type="GO" id="GO:0008936">
    <property type="term" value="F:nicotinamidase activity"/>
    <property type="evidence" value="ECO:0007669"/>
    <property type="project" value="UniProtKB-EC"/>
</dbReference>
<evidence type="ECO:0000313" key="9">
    <source>
        <dbReference type="EMBL" id="QCX39821.1"/>
    </source>
</evidence>
<accession>A0A5B7TX51</accession>
<dbReference type="Gene3D" id="3.40.50.850">
    <property type="entry name" value="Isochorismatase-like"/>
    <property type="match status" value="1"/>
</dbReference>
<dbReference type="EMBL" id="CP040749">
    <property type="protein sequence ID" value="QCX39821.1"/>
    <property type="molecule type" value="Genomic_DNA"/>
</dbReference>
<dbReference type="EC" id="3.5.1.19" evidence="6"/>
<dbReference type="KEGG" id="fbe:FF125_15740"/>
<gene>
    <name evidence="9" type="primary">pncA</name>
    <name evidence="9" type="ORF">FF125_15740</name>
</gene>
<evidence type="ECO:0000256" key="5">
    <source>
        <dbReference type="ARBA" id="ARBA00037900"/>
    </source>
</evidence>
<dbReference type="InterPro" id="IPR052347">
    <property type="entry name" value="Isochorismatase_Nicotinamidase"/>
</dbReference>
<dbReference type="PANTHER" id="PTHR11080">
    <property type="entry name" value="PYRAZINAMIDASE/NICOTINAMIDASE"/>
    <property type="match status" value="1"/>
</dbReference>
<dbReference type="InterPro" id="IPR000868">
    <property type="entry name" value="Isochorismatase-like_dom"/>
</dbReference>
<feature type="domain" description="Isochorismatase-like" evidence="8">
    <location>
        <begin position="3"/>
        <end position="189"/>
    </location>
</feature>